<comment type="caution">
    <text evidence="2">The sequence shown here is derived from an EMBL/GenBank/DDBJ whole genome shotgun (WGS) entry which is preliminary data.</text>
</comment>
<dbReference type="EMBL" id="JAQNDN010000019">
    <property type="protein sequence ID" value="MDC0672538.1"/>
    <property type="molecule type" value="Genomic_DNA"/>
</dbReference>
<evidence type="ECO:0000256" key="1">
    <source>
        <dbReference type="SAM" id="MobiDB-lite"/>
    </source>
</evidence>
<name>A0ABT5BEG7_9BACT</name>
<proteinExistence type="predicted"/>
<organism evidence="2 3">
    <name type="scientific">Nannocystis radixulma</name>
    <dbReference type="NCBI Taxonomy" id="2995305"/>
    <lineage>
        <taxon>Bacteria</taxon>
        <taxon>Pseudomonadati</taxon>
        <taxon>Myxococcota</taxon>
        <taxon>Polyangia</taxon>
        <taxon>Nannocystales</taxon>
        <taxon>Nannocystaceae</taxon>
        <taxon>Nannocystis</taxon>
    </lineage>
</organism>
<evidence type="ECO:0000313" key="2">
    <source>
        <dbReference type="EMBL" id="MDC0672538.1"/>
    </source>
</evidence>
<keyword evidence="3" id="KW-1185">Reference proteome</keyword>
<sequence>MGGRSLGLVGASLSAALACGSEPPATSVGEGSTGSSASGTTTAHAPTSAGSPMCEAFESAQDIGPTVTITVENQSGGPVWLASTIEMWGCAPLPVVAIADAEGAAVEYLTEACEPWDCATLMKLSDCSANCHNCGVPDWGRLDDGASAVVNWPGVWLTALEMPAACASGTMCQRACKRIDQAPAGFYTLEVVAYHACTGDCTCVEKDQFCPVHAWELTEPVSTTVQLDYPAQTAVTVVLPSPA</sequence>
<reference evidence="2 3" key="1">
    <citation type="submission" date="2022-11" db="EMBL/GenBank/DDBJ databases">
        <title>Minimal conservation of predation-associated metabolite biosynthetic gene clusters underscores biosynthetic potential of Myxococcota including descriptions for ten novel species: Archangium lansinium sp. nov., Myxococcus landrumus sp. nov., Nannocystis bai.</title>
        <authorList>
            <person name="Ahearne A."/>
            <person name="Stevens C."/>
            <person name="Dowd S."/>
        </authorList>
    </citation>
    <scope>NUCLEOTIDE SEQUENCE [LARGE SCALE GENOMIC DNA]</scope>
    <source>
        <strain evidence="2 3">NCELM</strain>
    </source>
</reference>
<dbReference type="RefSeq" id="WP_272004363.1">
    <property type="nucleotide sequence ID" value="NZ_JAQNDN010000019.1"/>
</dbReference>
<dbReference type="Proteomes" id="UP001217838">
    <property type="component" value="Unassembled WGS sequence"/>
</dbReference>
<protein>
    <submittedName>
        <fullName evidence="2">Uncharacterized protein</fullName>
    </submittedName>
</protein>
<dbReference type="PROSITE" id="PS51257">
    <property type="entry name" value="PROKAR_LIPOPROTEIN"/>
    <property type="match status" value="1"/>
</dbReference>
<gene>
    <name evidence="2" type="ORF">POL58_32610</name>
</gene>
<feature type="region of interest" description="Disordered" evidence="1">
    <location>
        <begin position="24"/>
        <end position="51"/>
    </location>
</feature>
<accession>A0ABT5BEG7</accession>
<evidence type="ECO:0000313" key="3">
    <source>
        <dbReference type="Proteomes" id="UP001217838"/>
    </source>
</evidence>